<reference evidence="2" key="1">
    <citation type="submission" date="2015-01" db="EMBL/GenBank/DDBJ databases">
        <authorList>
            <person name="Aksoy S."/>
            <person name="Warren W."/>
            <person name="Wilson R.K."/>
        </authorList>
    </citation>
    <scope>NUCLEOTIDE SEQUENCE [LARGE SCALE GENOMIC DNA]</scope>
    <source>
        <strain evidence="2">IAEA</strain>
    </source>
</reference>
<evidence type="ECO:0000313" key="2">
    <source>
        <dbReference type="Proteomes" id="UP000092460"/>
    </source>
</evidence>
<reference evidence="1" key="2">
    <citation type="submission" date="2020-05" db="UniProtKB">
        <authorList>
            <consortium name="EnsemblMetazoa"/>
        </authorList>
    </citation>
    <scope>IDENTIFICATION</scope>
    <source>
        <strain evidence="1">IAEA</strain>
    </source>
</reference>
<dbReference type="STRING" id="67801.A0A1B0C3F9"/>
<proteinExistence type="predicted"/>
<organism evidence="1 2">
    <name type="scientific">Glossina palpalis gambiensis</name>
    <dbReference type="NCBI Taxonomy" id="67801"/>
    <lineage>
        <taxon>Eukaryota</taxon>
        <taxon>Metazoa</taxon>
        <taxon>Ecdysozoa</taxon>
        <taxon>Arthropoda</taxon>
        <taxon>Hexapoda</taxon>
        <taxon>Insecta</taxon>
        <taxon>Pterygota</taxon>
        <taxon>Neoptera</taxon>
        <taxon>Endopterygota</taxon>
        <taxon>Diptera</taxon>
        <taxon>Brachycera</taxon>
        <taxon>Muscomorpha</taxon>
        <taxon>Hippoboscoidea</taxon>
        <taxon>Glossinidae</taxon>
        <taxon>Glossina</taxon>
    </lineage>
</organism>
<dbReference type="AlphaFoldDB" id="A0A1B0C3F9"/>
<dbReference type="EnsemblMetazoa" id="GPPI048043-RA">
    <property type="protein sequence ID" value="GPPI048043-PA"/>
    <property type="gene ID" value="GPPI048043"/>
</dbReference>
<sequence length="139" mass="15787">MFSSLANASMLSGVQHDVHICILCAYRFCITYTMDYEDIEDHSDFQYRPGTKSFVLPILLMKTPSIRMVKLLIILLMDSLKFGGMTAILVCYNSDDWWDMGTENNGYCRGGSNDTQIYLAESQILTNIEKARAAISYLE</sequence>
<dbReference type="VEuPathDB" id="VectorBase:GPPI048043"/>
<name>A0A1B0C3F9_9MUSC</name>
<protein>
    <submittedName>
        <fullName evidence="1">Uncharacterized protein</fullName>
    </submittedName>
</protein>
<dbReference type="Proteomes" id="UP000092460">
    <property type="component" value="Unassembled WGS sequence"/>
</dbReference>
<accession>A0A1B0C3F9</accession>
<evidence type="ECO:0000313" key="1">
    <source>
        <dbReference type="EnsemblMetazoa" id="GPPI048043-PA"/>
    </source>
</evidence>
<keyword evidence="2" id="KW-1185">Reference proteome</keyword>
<dbReference type="EMBL" id="JXJN01024937">
    <property type="status" value="NOT_ANNOTATED_CDS"/>
    <property type="molecule type" value="Genomic_DNA"/>
</dbReference>